<protein>
    <recommendedName>
        <fullName evidence="3">Transposase</fullName>
    </recommendedName>
</protein>
<evidence type="ECO:0000313" key="1">
    <source>
        <dbReference type="EMBL" id="GAF04627.1"/>
    </source>
</evidence>
<comment type="caution">
    <text evidence="1">The sequence shown here is derived from an EMBL/GenBank/DDBJ whole genome shotgun (WGS) entry which is preliminary data.</text>
</comment>
<sequence length="104" mass="11566">MLEHVALQQESGQTIGSYAKQIGVTCSKMQYWVSKYKALEKTQKTESDTSLKFIDLNSFGLQNAQVDSFISTESSATTAVSSLQDERLPQMSLTFPNGMSLKIY</sequence>
<proteinExistence type="predicted"/>
<dbReference type="EMBL" id="BAMD01000051">
    <property type="protein sequence ID" value="GAF04627.1"/>
    <property type="molecule type" value="Genomic_DNA"/>
</dbReference>
<dbReference type="STRING" id="869213.GCA_000517085_01050"/>
<evidence type="ECO:0008006" key="3">
    <source>
        <dbReference type="Google" id="ProtNLM"/>
    </source>
</evidence>
<dbReference type="AlphaFoldDB" id="W7Y8R6"/>
<evidence type="ECO:0000313" key="2">
    <source>
        <dbReference type="Proteomes" id="UP000019402"/>
    </source>
</evidence>
<dbReference type="Proteomes" id="UP000019402">
    <property type="component" value="Unassembled WGS sequence"/>
</dbReference>
<accession>W7Y8R6</accession>
<reference evidence="1 2" key="1">
    <citation type="journal article" date="2014" name="Genome Announc.">
        <title>Draft Genome Sequence of Cytophaga fermentans JCM 21142T, a Facultative Anaerobe Isolated from Marine Mud.</title>
        <authorList>
            <person name="Starns D."/>
            <person name="Oshima K."/>
            <person name="Suda W."/>
            <person name="Iino T."/>
            <person name="Yuki M."/>
            <person name="Inoue J."/>
            <person name="Kitamura K."/>
            <person name="Iida T."/>
            <person name="Darby A."/>
            <person name="Hattori M."/>
            <person name="Ohkuma M."/>
        </authorList>
    </citation>
    <scope>NUCLEOTIDE SEQUENCE [LARGE SCALE GENOMIC DNA]</scope>
    <source>
        <strain evidence="1 2">JCM 21142</strain>
    </source>
</reference>
<dbReference type="NCBIfam" id="NF047593">
    <property type="entry name" value="IS66_ISAeme5_TnpA"/>
    <property type="match status" value="1"/>
</dbReference>
<gene>
    <name evidence="1" type="ORF">JCM21142_93339</name>
</gene>
<keyword evidence="2" id="KW-1185">Reference proteome</keyword>
<dbReference type="eggNOG" id="ENOG50342GC">
    <property type="taxonomic scope" value="Bacteria"/>
</dbReference>
<name>W7Y8R6_9BACT</name>
<organism evidence="1 2">
    <name type="scientific">Saccharicrinis fermentans DSM 9555 = JCM 21142</name>
    <dbReference type="NCBI Taxonomy" id="869213"/>
    <lineage>
        <taxon>Bacteria</taxon>
        <taxon>Pseudomonadati</taxon>
        <taxon>Bacteroidota</taxon>
        <taxon>Bacteroidia</taxon>
        <taxon>Marinilabiliales</taxon>
        <taxon>Marinilabiliaceae</taxon>
        <taxon>Saccharicrinis</taxon>
    </lineage>
</organism>